<protein>
    <submittedName>
        <fullName evidence="2">Uncharacterized protein</fullName>
    </submittedName>
</protein>
<accession>A0A9P4QFK1</accession>
<proteinExistence type="predicted"/>
<keyword evidence="3" id="KW-1185">Reference proteome</keyword>
<sequence length="192" mass="21908">MPPVKTTQLMAPDSELETESDPQPSTDPNCLLEPLDNEPKVNAIKHWLSGNTPFLPALEPTAADTFAMRKALVHGIQHITQVLYPSSIHLVNAMDDDVEVRRDYMIKAGNRFEWEKMDDSCFLNETDQEKVLLMLGAARKEIVWVKEEMERFKGVAAEAVRKRILGYDAVAGWGQRDGWSRVRYVPRKRPDM</sequence>
<evidence type="ECO:0000313" key="3">
    <source>
        <dbReference type="Proteomes" id="UP000799441"/>
    </source>
</evidence>
<name>A0A9P4QFK1_9PEZI</name>
<comment type="caution">
    <text evidence="2">The sequence shown here is derived from an EMBL/GenBank/DDBJ whole genome shotgun (WGS) entry which is preliminary data.</text>
</comment>
<reference evidence="2" key="1">
    <citation type="journal article" date="2020" name="Stud. Mycol.">
        <title>101 Dothideomycetes genomes: a test case for predicting lifestyles and emergence of pathogens.</title>
        <authorList>
            <person name="Haridas S."/>
            <person name="Albert R."/>
            <person name="Binder M."/>
            <person name="Bloem J."/>
            <person name="Labutti K."/>
            <person name="Salamov A."/>
            <person name="Andreopoulos B."/>
            <person name="Baker S."/>
            <person name="Barry K."/>
            <person name="Bills G."/>
            <person name="Bluhm B."/>
            <person name="Cannon C."/>
            <person name="Castanera R."/>
            <person name="Culley D."/>
            <person name="Daum C."/>
            <person name="Ezra D."/>
            <person name="Gonzalez J."/>
            <person name="Henrissat B."/>
            <person name="Kuo A."/>
            <person name="Liang C."/>
            <person name="Lipzen A."/>
            <person name="Lutzoni F."/>
            <person name="Magnuson J."/>
            <person name="Mondo S."/>
            <person name="Nolan M."/>
            <person name="Ohm R."/>
            <person name="Pangilinan J."/>
            <person name="Park H.-J."/>
            <person name="Ramirez L."/>
            <person name="Alfaro M."/>
            <person name="Sun H."/>
            <person name="Tritt A."/>
            <person name="Yoshinaga Y."/>
            <person name="Zwiers L.-H."/>
            <person name="Turgeon B."/>
            <person name="Goodwin S."/>
            <person name="Spatafora J."/>
            <person name="Crous P."/>
            <person name="Grigoriev I."/>
        </authorList>
    </citation>
    <scope>NUCLEOTIDE SEQUENCE</scope>
    <source>
        <strain evidence="2">CBS 116435</strain>
    </source>
</reference>
<dbReference type="EMBL" id="MU003765">
    <property type="protein sequence ID" value="KAF2726377.1"/>
    <property type="molecule type" value="Genomic_DNA"/>
</dbReference>
<organism evidence="2 3">
    <name type="scientific">Polychaeton citri CBS 116435</name>
    <dbReference type="NCBI Taxonomy" id="1314669"/>
    <lineage>
        <taxon>Eukaryota</taxon>
        <taxon>Fungi</taxon>
        <taxon>Dikarya</taxon>
        <taxon>Ascomycota</taxon>
        <taxon>Pezizomycotina</taxon>
        <taxon>Dothideomycetes</taxon>
        <taxon>Dothideomycetidae</taxon>
        <taxon>Capnodiales</taxon>
        <taxon>Capnodiaceae</taxon>
        <taxon>Polychaeton</taxon>
    </lineage>
</organism>
<feature type="non-terminal residue" evidence="2">
    <location>
        <position position="192"/>
    </location>
</feature>
<dbReference type="Proteomes" id="UP000799441">
    <property type="component" value="Unassembled WGS sequence"/>
</dbReference>
<evidence type="ECO:0000313" key="2">
    <source>
        <dbReference type="EMBL" id="KAF2726377.1"/>
    </source>
</evidence>
<gene>
    <name evidence="2" type="ORF">K431DRAFT_280406</name>
</gene>
<evidence type="ECO:0000256" key="1">
    <source>
        <dbReference type="SAM" id="MobiDB-lite"/>
    </source>
</evidence>
<dbReference type="AlphaFoldDB" id="A0A9P4QFK1"/>
<feature type="region of interest" description="Disordered" evidence="1">
    <location>
        <begin position="1"/>
        <end position="28"/>
    </location>
</feature>